<keyword evidence="5 8" id="KW-0460">Magnesium</keyword>
<evidence type="ECO:0000256" key="5">
    <source>
        <dbReference type="ARBA" id="ARBA00022842"/>
    </source>
</evidence>
<feature type="binding site" evidence="8">
    <location>
        <position position="68"/>
    </location>
    <ligand>
        <name>Mg(2+)</name>
        <dbReference type="ChEBI" id="CHEBI:18420"/>
    </ligand>
</feature>
<dbReference type="NCBIfam" id="TIGR00556">
    <property type="entry name" value="pantethn_trn"/>
    <property type="match status" value="1"/>
</dbReference>
<comment type="cofactor">
    <cofactor evidence="8">
        <name>Mg(2+)</name>
        <dbReference type="ChEBI" id="CHEBI:18420"/>
    </cofactor>
</comment>
<protein>
    <recommendedName>
        <fullName evidence="8">Holo-[acyl-carrier-protein] synthase</fullName>
        <shortName evidence="8">Holo-ACP synthase</shortName>
        <ecNumber evidence="8">2.7.8.7</ecNumber>
    </recommendedName>
    <alternativeName>
        <fullName evidence="8">4'-phosphopantetheinyl transferase AcpS</fullName>
    </alternativeName>
</protein>
<evidence type="ECO:0000256" key="8">
    <source>
        <dbReference type="HAMAP-Rule" id="MF_00101"/>
    </source>
</evidence>
<dbReference type="EC" id="2.7.8.7" evidence="8"/>
<dbReference type="AlphaFoldDB" id="A0A939E1K0"/>
<comment type="catalytic activity">
    <reaction evidence="8">
        <text>apo-[ACP] + CoA = holo-[ACP] + adenosine 3',5'-bisphosphate + H(+)</text>
        <dbReference type="Rhea" id="RHEA:12068"/>
        <dbReference type="Rhea" id="RHEA-COMP:9685"/>
        <dbReference type="Rhea" id="RHEA-COMP:9690"/>
        <dbReference type="ChEBI" id="CHEBI:15378"/>
        <dbReference type="ChEBI" id="CHEBI:29999"/>
        <dbReference type="ChEBI" id="CHEBI:57287"/>
        <dbReference type="ChEBI" id="CHEBI:58343"/>
        <dbReference type="ChEBI" id="CHEBI:64479"/>
        <dbReference type="EC" id="2.7.8.7"/>
    </reaction>
</comment>
<keyword evidence="3 8" id="KW-0479">Metal-binding</keyword>
<dbReference type="HAMAP" id="MF_00101">
    <property type="entry name" value="AcpS"/>
    <property type="match status" value="1"/>
</dbReference>
<evidence type="ECO:0000259" key="9">
    <source>
        <dbReference type="Pfam" id="PF01648"/>
    </source>
</evidence>
<comment type="subcellular location">
    <subcellularLocation>
        <location evidence="8">Cytoplasm</location>
    </subcellularLocation>
</comment>
<keyword evidence="6 8" id="KW-0443">Lipid metabolism</keyword>
<dbReference type="InterPro" id="IPR002582">
    <property type="entry name" value="ACPS"/>
</dbReference>
<dbReference type="Proteomes" id="UP000664332">
    <property type="component" value="Unassembled WGS sequence"/>
</dbReference>
<reference evidence="10" key="1">
    <citation type="submission" date="2021-03" db="EMBL/GenBank/DDBJ databases">
        <authorList>
            <person name="Sun Q."/>
        </authorList>
    </citation>
    <scope>NUCLEOTIDE SEQUENCE</scope>
    <source>
        <strain evidence="10">CCM 8862</strain>
    </source>
</reference>
<dbReference type="RefSeq" id="WP_207118564.1">
    <property type="nucleotide sequence ID" value="NZ_JAFLEQ010000008.1"/>
</dbReference>
<dbReference type="NCBIfam" id="NF000831">
    <property type="entry name" value="PRK00070.3-1"/>
    <property type="match status" value="1"/>
</dbReference>
<gene>
    <name evidence="8" type="primary">acpS</name>
    <name evidence="10" type="ORF">JZY06_04285</name>
</gene>
<name>A0A939E1K0_9CORY</name>
<comment type="caution">
    <text evidence="10">The sequence shown here is derived from an EMBL/GenBank/DDBJ whole genome shotgun (WGS) entry which is preliminary data.</text>
</comment>
<dbReference type="InterPro" id="IPR037143">
    <property type="entry name" value="4-PPantetheinyl_Trfase_dom_sf"/>
</dbReference>
<comment type="function">
    <text evidence="8">Transfers the 4'-phosphopantetheine moiety from coenzyme A to a Ser of acyl-carrier-protein.</text>
</comment>
<dbReference type="GO" id="GO:0008897">
    <property type="term" value="F:holo-[acyl-carrier-protein] synthase activity"/>
    <property type="evidence" value="ECO:0007669"/>
    <property type="project" value="UniProtKB-UniRule"/>
</dbReference>
<keyword evidence="1 8" id="KW-0444">Lipid biosynthesis</keyword>
<dbReference type="GO" id="GO:0000287">
    <property type="term" value="F:magnesium ion binding"/>
    <property type="evidence" value="ECO:0007669"/>
    <property type="project" value="UniProtKB-UniRule"/>
</dbReference>
<evidence type="ECO:0000256" key="7">
    <source>
        <dbReference type="ARBA" id="ARBA00023160"/>
    </source>
</evidence>
<keyword evidence="7 8" id="KW-0275">Fatty acid biosynthesis</keyword>
<evidence type="ECO:0000256" key="2">
    <source>
        <dbReference type="ARBA" id="ARBA00022679"/>
    </source>
</evidence>
<accession>A0A939E1K0</accession>
<dbReference type="GO" id="GO:0005737">
    <property type="term" value="C:cytoplasm"/>
    <property type="evidence" value="ECO:0007669"/>
    <property type="project" value="UniProtKB-SubCell"/>
</dbReference>
<keyword evidence="2 8" id="KW-0808">Transferase</keyword>
<keyword evidence="11" id="KW-1185">Reference proteome</keyword>
<keyword evidence="4 8" id="KW-0276">Fatty acid metabolism</keyword>
<evidence type="ECO:0000313" key="10">
    <source>
        <dbReference type="EMBL" id="MBN9643842.1"/>
    </source>
</evidence>
<sequence>MSDLQGSASPFLPATGIDLVHIPSFGEQLAQPGTRFMDVFSAREQRTANRKPPFSRTEHLAGRWAAKEAFIKAWSQALYGCPPVVAEEKVDFTEIEVIPDAFGRVAINLAGHIRQAVDDSIGPVQCSLSISHDGDYATAIVVLADGIDRLVR</sequence>
<dbReference type="InterPro" id="IPR004568">
    <property type="entry name" value="Ppantetheine-prot_Trfase_dom"/>
</dbReference>
<comment type="similarity">
    <text evidence="8">Belongs to the P-Pant transferase superfamily. AcpS family.</text>
</comment>
<dbReference type="Gene3D" id="3.90.470.20">
    <property type="entry name" value="4'-phosphopantetheinyl transferase domain"/>
    <property type="match status" value="1"/>
</dbReference>
<keyword evidence="8" id="KW-0963">Cytoplasm</keyword>
<feature type="binding site" evidence="8">
    <location>
        <position position="18"/>
    </location>
    <ligand>
        <name>Mg(2+)</name>
        <dbReference type="ChEBI" id="CHEBI:18420"/>
    </ligand>
</feature>
<evidence type="ECO:0000256" key="1">
    <source>
        <dbReference type="ARBA" id="ARBA00022516"/>
    </source>
</evidence>
<dbReference type="InterPro" id="IPR008278">
    <property type="entry name" value="4-PPantetheinyl_Trfase_dom"/>
</dbReference>
<evidence type="ECO:0000256" key="4">
    <source>
        <dbReference type="ARBA" id="ARBA00022832"/>
    </source>
</evidence>
<dbReference type="EMBL" id="JAFLEQ010000008">
    <property type="protein sequence ID" value="MBN9643842.1"/>
    <property type="molecule type" value="Genomic_DNA"/>
</dbReference>
<dbReference type="GO" id="GO:0006633">
    <property type="term" value="P:fatty acid biosynthetic process"/>
    <property type="evidence" value="ECO:0007669"/>
    <property type="project" value="UniProtKB-UniRule"/>
</dbReference>
<dbReference type="Pfam" id="PF01648">
    <property type="entry name" value="ACPS"/>
    <property type="match status" value="1"/>
</dbReference>
<evidence type="ECO:0000256" key="6">
    <source>
        <dbReference type="ARBA" id="ARBA00023098"/>
    </source>
</evidence>
<feature type="domain" description="4'-phosphopantetheinyl transferase" evidence="9">
    <location>
        <begin position="16"/>
        <end position="115"/>
    </location>
</feature>
<evidence type="ECO:0000313" key="11">
    <source>
        <dbReference type="Proteomes" id="UP000664332"/>
    </source>
</evidence>
<organism evidence="10 11">
    <name type="scientific">Corynebacterium mendelii</name>
    <dbReference type="NCBI Taxonomy" id="2765362"/>
    <lineage>
        <taxon>Bacteria</taxon>
        <taxon>Bacillati</taxon>
        <taxon>Actinomycetota</taxon>
        <taxon>Actinomycetes</taxon>
        <taxon>Mycobacteriales</taxon>
        <taxon>Corynebacteriaceae</taxon>
        <taxon>Corynebacterium</taxon>
    </lineage>
</organism>
<dbReference type="SUPFAM" id="SSF56214">
    <property type="entry name" value="4'-phosphopantetheinyl transferase"/>
    <property type="match status" value="1"/>
</dbReference>
<proteinExistence type="inferred from homology"/>
<evidence type="ECO:0000256" key="3">
    <source>
        <dbReference type="ARBA" id="ARBA00022723"/>
    </source>
</evidence>